<keyword evidence="2" id="KW-1185">Reference proteome</keyword>
<dbReference type="EMBL" id="JAWLKB010000001">
    <property type="protein sequence ID" value="MDV6265521.1"/>
    <property type="molecule type" value="Genomic_DNA"/>
</dbReference>
<reference evidence="1 2" key="1">
    <citation type="submission" date="2023-10" db="EMBL/GenBank/DDBJ databases">
        <title>Development of a sustainable strategy for remediation of hydrocarbon-contaminated territories based on the waste exchange concept.</title>
        <authorList>
            <person name="Krivoruchko A."/>
        </authorList>
    </citation>
    <scope>NUCLEOTIDE SEQUENCE [LARGE SCALE GENOMIC DNA]</scope>
    <source>
        <strain evidence="1 2">IEGM 1203</strain>
    </source>
</reference>
<name>A0ABU4BMQ7_RHOGO</name>
<evidence type="ECO:0000313" key="2">
    <source>
        <dbReference type="Proteomes" id="UP001185927"/>
    </source>
</evidence>
<accession>A0ABU4BMQ7</accession>
<organism evidence="1 2">
    <name type="scientific">Rhodococcus globerulus</name>
    <dbReference type="NCBI Taxonomy" id="33008"/>
    <lineage>
        <taxon>Bacteria</taxon>
        <taxon>Bacillati</taxon>
        <taxon>Actinomycetota</taxon>
        <taxon>Actinomycetes</taxon>
        <taxon>Mycobacteriales</taxon>
        <taxon>Nocardiaceae</taxon>
        <taxon>Rhodococcus</taxon>
    </lineage>
</organism>
<dbReference type="Proteomes" id="UP001185927">
    <property type="component" value="Unassembled WGS sequence"/>
</dbReference>
<gene>
    <name evidence="1" type="ORF">R3Q16_02830</name>
</gene>
<comment type="caution">
    <text evidence="1">The sequence shown here is derived from an EMBL/GenBank/DDBJ whole genome shotgun (WGS) entry which is preliminary data.</text>
</comment>
<protein>
    <submittedName>
        <fullName evidence="1">DUF3046 domain-containing protein</fullName>
    </submittedName>
</protein>
<evidence type="ECO:0000313" key="1">
    <source>
        <dbReference type="EMBL" id="MDV6265521.1"/>
    </source>
</evidence>
<sequence length="64" mass="7222">MRLTEFHELVREEFGQVRGDSMLLDHVILSLGGLTAAEAIEAGQDPREVWRALCAEFDVPPSRR</sequence>
<proteinExistence type="predicted"/>
<dbReference type="RefSeq" id="WP_033235000.1">
    <property type="nucleotide sequence ID" value="NZ_CEDU01000033.1"/>
</dbReference>
<dbReference type="Pfam" id="PF11248">
    <property type="entry name" value="DUF3046"/>
    <property type="match status" value="1"/>
</dbReference>
<dbReference type="InterPro" id="IPR021408">
    <property type="entry name" value="DUF3046"/>
</dbReference>